<dbReference type="RefSeq" id="WP_063381596.1">
    <property type="nucleotide sequence ID" value="NZ_AUXX01000022.1"/>
</dbReference>
<dbReference type="Proteomes" id="UP000076661">
    <property type="component" value="Unassembled WGS sequence"/>
</dbReference>
<reference evidence="1 2" key="1">
    <citation type="submission" date="2013-07" db="EMBL/GenBank/DDBJ databases">
        <title>Comparative Genomic and Metabolomic Analysis of Twelve Strains of Pseudoalteromonas luteoviolacea.</title>
        <authorList>
            <person name="Vynne N.G."/>
            <person name="Mansson M."/>
            <person name="Gram L."/>
        </authorList>
    </citation>
    <scope>NUCLEOTIDE SEQUENCE [LARGE SCALE GENOMIC DNA]</scope>
    <source>
        <strain evidence="1 2">S4060-1</strain>
    </source>
</reference>
<dbReference type="EMBL" id="AUXX01000022">
    <property type="protein sequence ID" value="KZN65368.1"/>
    <property type="molecule type" value="Genomic_DNA"/>
</dbReference>
<dbReference type="AlphaFoldDB" id="A0A167LW91"/>
<protein>
    <recommendedName>
        <fullName evidence="3">N-acetyltransferase domain-containing protein</fullName>
    </recommendedName>
</protein>
<organism evidence="1 2">
    <name type="scientific">Pseudoalteromonas luteoviolacea S4060-1</name>
    <dbReference type="NCBI Taxonomy" id="1365257"/>
    <lineage>
        <taxon>Bacteria</taxon>
        <taxon>Pseudomonadati</taxon>
        <taxon>Pseudomonadota</taxon>
        <taxon>Gammaproteobacteria</taxon>
        <taxon>Alteromonadales</taxon>
        <taxon>Pseudoalteromonadaceae</taxon>
        <taxon>Pseudoalteromonas</taxon>
    </lineage>
</organism>
<proteinExistence type="predicted"/>
<evidence type="ECO:0000313" key="2">
    <source>
        <dbReference type="Proteomes" id="UP000076661"/>
    </source>
</evidence>
<sequence>MKVVVVTDKNRAVYNNLAQAYEAEFSGLTAKQPLSNGMFELDTNLDDAKVTGFICYKSGSPAGIAAVYSEALDDNEVAEFYIVPFFRKTKLGTQFAHLLFQQRPGLWTIKQIAGAQYATRFWLSAIADLPGESVREDQYEDEYWGTVTRQRFVSTE</sequence>
<name>A0A167LW91_9GAMM</name>
<gene>
    <name evidence="1" type="ORF">N478_21605</name>
</gene>
<dbReference type="PATRIC" id="fig|1365257.3.peg.3013"/>
<evidence type="ECO:0000313" key="1">
    <source>
        <dbReference type="EMBL" id="KZN65368.1"/>
    </source>
</evidence>
<accession>A0A167LW91</accession>
<comment type="caution">
    <text evidence="1">The sequence shown here is derived from an EMBL/GenBank/DDBJ whole genome shotgun (WGS) entry which is preliminary data.</text>
</comment>
<evidence type="ECO:0008006" key="3">
    <source>
        <dbReference type="Google" id="ProtNLM"/>
    </source>
</evidence>